<dbReference type="InterPro" id="IPR039313">
    <property type="entry name" value="HIT4"/>
</dbReference>
<evidence type="ECO:0000313" key="3">
    <source>
        <dbReference type="EMBL" id="PAN38802.1"/>
    </source>
</evidence>
<gene>
    <name evidence="3" type="ORF">PAHAL_7G199300</name>
</gene>
<feature type="compositionally biased region" description="Basic and acidic residues" evidence="2">
    <location>
        <begin position="20"/>
        <end position="31"/>
    </location>
</feature>
<reference evidence="3" key="1">
    <citation type="submission" date="2018-04" db="EMBL/GenBank/DDBJ databases">
        <title>WGS assembly of Panicum hallii.</title>
        <authorList>
            <person name="Lovell J."/>
            <person name="Jenkins J."/>
            <person name="Lowry D."/>
            <person name="Mamidi S."/>
            <person name="Sreedasyam A."/>
            <person name="Weng X."/>
            <person name="Barry K."/>
            <person name="Bonette J."/>
            <person name="Campitelli B."/>
            <person name="Daum C."/>
            <person name="Gordon S."/>
            <person name="Gould B."/>
            <person name="Lipzen A."/>
            <person name="Macqueen A."/>
            <person name="Palacio-Mejia J."/>
            <person name="Plott C."/>
            <person name="Shakirov E."/>
            <person name="Shu S."/>
            <person name="Yoshinaga Y."/>
            <person name="Zane M."/>
            <person name="Rokhsar D."/>
            <person name="Grimwood J."/>
            <person name="Schmutz J."/>
            <person name="Juenger T."/>
        </authorList>
    </citation>
    <scope>NUCLEOTIDE SEQUENCE [LARGE SCALE GENOMIC DNA]</scope>
    <source>
        <strain evidence="3">FIL2</strain>
    </source>
</reference>
<name>A0A2S3I7U9_9POAL</name>
<protein>
    <submittedName>
        <fullName evidence="3">Uncharacterized protein</fullName>
    </submittedName>
</protein>
<dbReference type="Gramene" id="PAN38802">
    <property type="protein sequence ID" value="PAN38802"/>
    <property type="gene ID" value="PAHAL_7G199300"/>
</dbReference>
<dbReference type="Gene3D" id="6.10.250.2770">
    <property type="match status" value="1"/>
</dbReference>
<evidence type="ECO:0000256" key="1">
    <source>
        <dbReference type="SAM" id="Coils"/>
    </source>
</evidence>
<accession>A0A2S3I7U9</accession>
<proteinExistence type="predicted"/>
<dbReference type="GO" id="GO:1900034">
    <property type="term" value="P:regulation of cellular response to heat"/>
    <property type="evidence" value="ECO:0007669"/>
    <property type="project" value="InterPro"/>
</dbReference>
<organism evidence="3">
    <name type="scientific">Panicum hallii</name>
    <dbReference type="NCBI Taxonomy" id="206008"/>
    <lineage>
        <taxon>Eukaryota</taxon>
        <taxon>Viridiplantae</taxon>
        <taxon>Streptophyta</taxon>
        <taxon>Embryophyta</taxon>
        <taxon>Tracheophyta</taxon>
        <taxon>Spermatophyta</taxon>
        <taxon>Magnoliopsida</taxon>
        <taxon>Liliopsida</taxon>
        <taxon>Poales</taxon>
        <taxon>Poaceae</taxon>
        <taxon>PACMAD clade</taxon>
        <taxon>Panicoideae</taxon>
        <taxon>Panicodae</taxon>
        <taxon>Paniceae</taxon>
        <taxon>Panicinae</taxon>
        <taxon>Panicum</taxon>
        <taxon>Panicum sect. Panicum</taxon>
    </lineage>
</organism>
<dbReference type="PANTHER" id="PTHR33704">
    <property type="entry name" value="PROTEIN HEAT INTOLERANT 4-RELATED"/>
    <property type="match status" value="1"/>
</dbReference>
<dbReference type="PANTHER" id="PTHR33704:SF1">
    <property type="entry name" value="PROTEIN HEAT INTOLERANT 4-RELATED"/>
    <property type="match status" value="1"/>
</dbReference>
<feature type="coiled-coil region" evidence="1">
    <location>
        <begin position="253"/>
        <end position="280"/>
    </location>
</feature>
<dbReference type="EMBL" id="CM008052">
    <property type="protein sequence ID" value="PAN38802.1"/>
    <property type="molecule type" value="Genomic_DNA"/>
</dbReference>
<dbReference type="AlphaFoldDB" id="A0A2S3I7U9"/>
<dbReference type="Proteomes" id="UP000243499">
    <property type="component" value="Chromosome 7"/>
</dbReference>
<sequence>MARPRGKKRTAAEAAATESSKPEAAAKEPAKRGRGKRVKAPPRPTDYFPEKRNLEDLWLSAFPVGTEWENIDKIKEFNWNFENLEKALEEGGELYGKTVYLFGSTEPQLLYVNGESKIVLIPVIVVVDCLFPPSDKIGINSVQRENEEILPMKAMKMAWVPYVPLEDRLSRIDSLETKIFTLGCTQRRSALKHLKTERVKKFDYCMPYYMPLQPIEDEDDTVINFLYPLEPPDFADQKVKDEDLPEDEKEKFKEFLKEKVRERKRELKQAKEARKKAIDDMDPKKKEAFENIKFYKFYPVKTPDTPDVDSVKSKYINRYYRNTHYLI</sequence>
<feature type="region of interest" description="Disordered" evidence="2">
    <location>
        <begin position="1"/>
        <end position="46"/>
    </location>
</feature>
<keyword evidence="1" id="KW-0175">Coiled coil</keyword>
<evidence type="ECO:0000256" key="2">
    <source>
        <dbReference type="SAM" id="MobiDB-lite"/>
    </source>
</evidence>